<dbReference type="AlphaFoldDB" id="A0A835D142"/>
<accession>A0A835D142</accession>
<sequence length="153" mass="17511">MIHDKPEKVVKSRIACLCSFFSSIVGVSVLVWWEIIYHASNTQQWMVPLGLVLFCTPVIAWFSVFVSEIYMDAAAMITAKSLPDTSKIESFNGLFFKRWQERVFSSLDMVNLTHILKDPKPSEDAEKIQTWEKAITSLLAVTDSKAYIRQLFL</sequence>
<feature type="transmembrane region" description="Helical" evidence="1">
    <location>
        <begin position="45"/>
        <end position="66"/>
    </location>
</feature>
<dbReference type="Proteomes" id="UP000655225">
    <property type="component" value="Unassembled WGS sequence"/>
</dbReference>
<dbReference type="PANTHER" id="PTHR35165">
    <property type="entry name" value="OS08G0113900 PROTEIN"/>
    <property type="match status" value="1"/>
</dbReference>
<proteinExistence type="predicted"/>
<keyword evidence="1" id="KW-0812">Transmembrane</keyword>
<protein>
    <submittedName>
        <fullName evidence="2">Uncharacterized protein</fullName>
    </submittedName>
</protein>
<name>A0A835D142_TETSI</name>
<keyword evidence="1" id="KW-1133">Transmembrane helix</keyword>
<organism evidence="2 3">
    <name type="scientific">Tetracentron sinense</name>
    <name type="common">Spur-leaf</name>
    <dbReference type="NCBI Taxonomy" id="13715"/>
    <lineage>
        <taxon>Eukaryota</taxon>
        <taxon>Viridiplantae</taxon>
        <taxon>Streptophyta</taxon>
        <taxon>Embryophyta</taxon>
        <taxon>Tracheophyta</taxon>
        <taxon>Spermatophyta</taxon>
        <taxon>Magnoliopsida</taxon>
        <taxon>Trochodendrales</taxon>
        <taxon>Trochodendraceae</taxon>
        <taxon>Tetracentron</taxon>
    </lineage>
</organism>
<dbReference type="OrthoDB" id="1423823at2759"/>
<evidence type="ECO:0000256" key="1">
    <source>
        <dbReference type="SAM" id="Phobius"/>
    </source>
</evidence>
<evidence type="ECO:0000313" key="3">
    <source>
        <dbReference type="Proteomes" id="UP000655225"/>
    </source>
</evidence>
<feature type="transmembrane region" description="Helical" evidence="1">
    <location>
        <begin position="12"/>
        <end position="33"/>
    </location>
</feature>
<dbReference type="EMBL" id="JABCRI010000022">
    <property type="protein sequence ID" value="KAF8379797.1"/>
    <property type="molecule type" value="Genomic_DNA"/>
</dbReference>
<keyword evidence="1" id="KW-0472">Membrane</keyword>
<dbReference type="PANTHER" id="PTHR35165:SF1">
    <property type="entry name" value="OS04G0577375 PROTEIN"/>
    <property type="match status" value="1"/>
</dbReference>
<gene>
    <name evidence="2" type="ORF">HHK36_029246</name>
</gene>
<dbReference type="InterPro" id="IPR032238">
    <property type="entry name" value="ATP-synth_Z"/>
</dbReference>
<evidence type="ECO:0000313" key="2">
    <source>
        <dbReference type="EMBL" id="KAF8379797.1"/>
    </source>
</evidence>
<dbReference type="Pfam" id="PF16594">
    <property type="entry name" value="ATP-synt_Z"/>
    <property type="match status" value="1"/>
</dbReference>
<reference evidence="2 3" key="1">
    <citation type="submission" date="2020-04" db="EMBL/GenBank/DDBJ databases">
        <title>Plant Genome Project.</title>
        <authorList>
            <person name="Zhang R.-G."/>
        </authorList>
    </citation>
    <scope>NUCLEOTIDE SEQUENCE [LARGE SCALE GENOMIC DNA]</scope>
    <source>
        <strain evidence="2">YNK0</strain>
        <tissue evidence="2">Leaf</tissue>
    </source>
</reference>
<comment type="caution">
    <text evidence="2">The sequence shown here is derived from an EMBL/GenBank/DDBJ whole genome shotgun (WGS) entry which is preliminary data.</text>
</comment>
<keyword evidence="3" id="KW-1185">Reference proteome</keyword>